<proteinExistence type="predicted"/>
<comment type="caution">
    <text evidence="1">The sequence shown here is derived from an EMBL/GenBank/DDBJ whole genome shotgun (WGS) entry which is preliminary data.</text>
</comment>
<dbReference type="EMBL" id="WNYA01000003">
    <property type="protein sequence ID" value="KAG8582263.1"/>
    <property type="molecule type" value="Genomic_DNA"/>
</dbReference>
<accession>A0AAV7CD76</accession>
<reference evidence="1" key="1">
    <citation type="thesis" date="2020" institute="ProQuest LLC" country="789 East Eisenhower Parkway, Ann Arbor, MI, USA">
        <title>Comparative Genomics and Chromosome Evolution.</title>
        <authorList>
            <person name="Mudd A.B."/>
        </authorList>
    </citation>
    <scope>NUCLEOTIDE SEQUENCE</scope>
    <source>
        <strain evidence="1">237g6f4</strain>
        <tissue evidence="1">Blood</tissue>
    </source>
</reference>
<evidence type="ECO:0000313" key="1">
    <source>
        <dbReference type="EMBL" id="KAG8582263.1"/>
    </source>
</evidence>
<dbReference type="Gene3D" id="3.60.10.10">
    <property type="entry name" value="Endonuclease/exonuclease/phosphatase"/>
    <property type="match status" value="1"/>
</dbReference>
<dbReference type="InterPro" id="IPR036691">
    <property type="entry name" value="Endo/exonu/phosph_ase_sf"/>
</dbReference>
<gene>
    <name evidence="1" type="ORF">GDO81_007976</name>
</gene>
<dbReference type="AlphaFoldDB" id="A0AAV7CD76"/>
<dbReference type="Proteomes" id="UP000824782">
    <property type="component" value="Unassembled WGS sequence"/>
</dbReference>
<organism evidence="1 2">
    <name type="scientific">Engystomops pustulosus</name>
    <name type="common">Tungara frog</name>
    <name type="synonym">Physalaemus pustulosus</name>
    <dbReference type="NCBI Taxonomy" id="76066"/>
    <lineage>
        <taxon>Eukaryota</taxon>
        <taxon>Metazoa</taxon>
        <taxon>Chordata</taxon>
        <taxon>Craniata</taxon>
        <taxon>Vertebrata</taxon>
        <taxon>Euteleostomi</taxon>
        <taxon>Amphibia</taxon>
        <taxon>Batrachia</taxon>
        <taxon>Anura</taxon>
        <taxon>Neobatrachia</taxon>
        <taxon>Hyloidea</taxon>
        <taxon>Leptodactylidae</taxon>
        <taxon>Leiuperinae</taxon>
        <taxon>Engystomops</taxon>
    </lineage>
</organism>
<evidence type="ECO:0000313" key="2">
    <source>
        <dbReference type="Proteomes" id="UP000824782"/>
    </source>
</evidence>
<name>A0AAV7CD76_ENGPU</name>
<sequence>MSLSSSRVIEDLPYPLSHPPVWEITTFNGQGQNSPVKRAQVLHHFYRHKVQILCLQETHFKGSLSPGDPF</sequence>
<keyword evidence="2" id="KW-1185">Reference proteome</keyword>
<dbReference type="SUPFAM" id="SSF56219">
    <property type="entry name" value="DNase I-like"/>
    <property type="match status" value="1"/>
</dbReference>
<protein>
    <submittedName>
        <fullName evidence="1">Uncharacterized protein</fullName>
    </submittedName>
</protein>